<dbReference type="EMBL" id="CAJVPV010014472">
    <property type="protein sequence ID" value="CAG8685104.1"/>
    <property type="molecule type" value="Genomic_DNA"/>
</dbReference>
<organism evidence="4 5">
    <name type="scientific">Acaulospora morrowiae</name>
    <dbReference type="NCBI Taxonomy" id="94023"/>
    <lineage>
        <taxon>Eukaryota</taxon>
        <taxon>Fungi</taxon>
        <taxon>Fungi incertae sedis</taxon>
        <taxon>Mucoromycota</taxon>
        <taxon>Glomeromycotina</taxon>
        <taxon>Glomeromycetes</taxon>
        <taxon>Diversisporales</taxon>
        <taxon>Acaulosporaceae</taxon>
        <taxon>Acaulospora</taxon>
    </lineage>
</organism>
<feature type="non-terminal residue" evidence="4">
    <location>
        <position position="338"/>
    </location>
</feature>
<dbReference type="Proteomes" id="UP000789342">
    <property type="component" value="Unassembled WGS sequence"/>
</dbReference>
<gene>
    <name evidence="4" type="ORF">AMORRO_LOCUS11433</name>
</gene>
<dbReference type="InterPro" id="IPR006073">
    <property type="entry name" value="GTP-bd"/>
</dbReference>
<feature type="compositionally biased region" description="Polar residues" evidence="2">
    <location>
        <begin position="75"/>
        <end position="89"/>
    </location>
</feature>
<proteinExistence type="inferred from homology"/>
<dbReference type="PANTHER" id="PTHR42698:SF1">
    <property type="entry name" value="GTPASE ERA, MITOCHONDRIAL"/>
    <property type="match status" value="1"/>
</dbReference>
<dbReference type="InterPro" id="IPR005225">
    <property type="entry name" value="Small_GTP-bd"/>
</dbReference>
<dbReference type="GO" id="GO:0000028">
    <property type="term" value="P:ribosomal small subunit assembly"/>
    <property type="evidence" value="ECO:0007669"/>
    <property type="project" value="TreeGrafter"/>
</dbReference>
<protein>
    <submittedName>
        <fullName evidence="4">13222_t:CDS:1</fullName>
    </submittedName>
</protein>
<dbReference type="GO" id="GO:0019843">
    <property type="term" value="F:rRNA binding"/>
    <property type="evidence" value="ECO:0007669"/>
    <property type="project" value="TreeGrafter"/>
</dbReference>
<reference evidence="4" key="1">
    <citation type="submission" date="2021-06" db="EMBL/GenBank/DDBJ databases">
        <authorList>
            <person name="Kallberg Y."/>
            <person name="Tangrot J."/>
            <person name="Rosling A."/>
        </authorList>
    </citation>
    <scope>NUCLEOTIDE SEQUENCE</scope>
    <source>
        <strain evidence="4">CL551</strain>
    </source>
</reference>
<dbReference type="GO" id="GO:0043024">
    <property type="term" value="F:ribosomal small subunit binding"/>
    <property type="evidence" value="ECO:0007669"/>
    <property type="project" value="TreeGrafter"/>
</dbReference>
<sequence>MYQTKVLPVASLDGIFLQKCLRISFGSNILVRNYSIMSRARKLRGLPTLNETGFSPEKSKDPLSSPTKPVKLSSIDINHPSSEKSSTSIPKLSALKEFGRIRRRKVSAETIKSVLNNMFYKSKSVINNDVMQSLSGVKHDDSVTSFQNDRLIRVDLESINSSSTENLNASMLSELPETGDLTPKTEVDGLYQDEIVNLEKSNMNNSVLDENNLESNVSMEQGSLLSIQEAEVKKKKSFEPMNIRPAGIEVKLPKIIGKFVQPPNPKLLKVAVLGVPNAGKSTLLNSLIGETISIVSEKAHTTRERILMVLTEGNTQIIFLDTPGTVIGRNKAKFNRIL</sequence>
<accession>A0A9N9ELL5</accession>
<evidence type="ECO:0000313" key="5">
    <source>
        <dbReference type="Proteomes" id="UP000789342"/>
    </source>
</evidence>
<dbReference type="Pfam" id="PF01926">
    <property type="entry name" value="MMR_HSR1"/>
    <property type="match status" value="1"/>
</dbReference>
<keyword evidence="5" id="KW-1185">Reference proteome</keyword>
<comment type="similarity">
    <text evidence="1">Belongs to the TRAFAC class TrmE-Era-EngA-EngB-Septin-like GTPase superfamily. Era GTPase family.</text>
</comment>
<dbReference type="InterPro" id="IPR005662">
    <property type="entry name" value="GTPase_Era-like"/>
</dbReference>
<feature type="region of interest" description="Disordered" evidence="2">
    <location>
        <begin position="48"/>
        <end position="89"/>
    </location>
</feature>
<dbReference type="PANTHER" id="PTHR42698">
    <property type="entry name" value="GTPASE ERA"/>
    <property type="match status" value="1"/>
</dbReference>
<name>A0A9N9ELL5_9GLOM</name>
<dbReference type="AlphaFoldDB" id="A0A9N9ELL5"/>
<dbReference type="OrthoDB" id="188276at2759"/>
<evidence type="ECO:0000256" key="1">
    <source>
        <dbReference type="ARBA" id="ARBA00007921"/>
    </source>
</evidence>
<dbReference type="Gene3D" id="3.40.50.300">
    <property type="entry name" value="P-loop containing nucleotide triphosphate hydrolases"/>
    <property type="match status" value="1"/>
</dbReference>
<dbReference type="SUPFAM" id="SSF52540">
    <property type="entry name" value="P-loop containing nucleoside triphosphate hydrolases"/>
    <property type="match status" value="1"/>
</dbReference>
<dbReference type="NCBIfam" id="TIGR00231">
    <property type="entry name" value="small_GTP"/>
    <property type="match status" value="1"/>
</dbReference>
<dbReference type="PRINTS" id="PR00326">
    <property type="entry name" value="GTP1OBG"/>
</dbReference>
<comment type="caution">
    <text evidence="4">The sequence shown here is derived from an EMBL/GenBank/DDBJ whole genome shotgun (WGS) entry which is preliminary data.</text>
</comment>
<evidence type="ECO:0000313" key="4">
    <source>
        <dbReference type="EMBL" id="CAG8685104.1"/>
    </source>
</evidence>
<dbReference type="GO" id="GO:0005525">
    <property type="term" value="F:GTP binding"/>
    <property type="evidence" value="ECO:0007669"/>
    <property type="project" value="InterPro"/>
</dbReference>
<dbReference type="InterPro" id="IPR027417">
    <property type="entry name" value="P-loop_NTPase"/>
</dbReference>
<evidence type="ECO:0000256" key="2">
    <source>
        <dbReference type="SAM" id="MobiDB-lite"/>
    </source>
</evidence>
<feature type="domain" description="G" evidence="3">
    <location>
        <begin position="269"/>
        <end position="328"/>
    </location>
</feature>
<evidence type="ECO:0000259" key="3">
    <source>
        <dbReference type="Pfam" id="PF01926"/>
    </source>
</evidence>